<sequence length="384" mass="44363">MDFTSDLSSDVNGSRDSGSHHSSSSSFLGIARRSAKTIPSTVDKSSDIELNMLSASDRKQLKLEETREKLLLEREKLLKEVDTLNIELENTPEGINEELQHPEEIENGNMDEGEIDHNMAKTLVDLMSISSRKNKFANIDEGIQQTSNRIDGNSKMQDELASKYDTLPLLNMNLRLRYLRQYLYPHMKMDIMERVNEQSNKKITVSIRFLRNVKHVIKIKFVMQYDSSEETLQSFEISQLTPPTLNLNMRSFLKKHSNNPTIILFCLSEYDRLLWKRQELFDGIAEKFKSWIEESFFKNKANYMDIEREMILKNTNQNANIIRLIVKVEIPEGSVIPRSKVNLEMYAGGSLITTPDVNKMLFELMKEYGLKASLQHLIRGALFP</sequence>
<dbReference type="EMBL" id="FXLY01000004">
    <property type="protein sequence ID" value="SMN20044.1"/>
    <property type="molecule type" value="Genomic_DNA"/>
</dbReference>
<evidence type="ECO:0000313" key="3">
    <source>
        <dbReference type="EMBL" id="SMN20044.1"/>
    </source>
</evidence>
<feature type="coiled-coil region" evidence="1">
    <location>
        <begin position="60"/>
        <end position="87"/>
    </location>
</feature>
<organism evidence="3 4">
    <name type="scientific">Maudiozyma saulgeensis</name>
    <dbReference type="NCBI Taxonomy" id="1789683"/>
    <lineage>
        <taxon>Eukaryota</taxon>
        <taxon>Fungi</taxon>
        <taxon>Dikarya</taxon>
        <taxon>Ascomycota</taxon>
        <taxon>Saccharomycotina</taxon>
        <taxon>Saccharomycetes</taxon>
        <taxon>Saccharomycetales</taxon>
        <taxon>Saccharomycetaceae</taxon>
        <taxon>Maudiozyma</taxon>
    </lineage>
</organism>
<feature type="compositionally biased region" description="Polar residues" evidence="2">
    <location>
        <begin position="1"/>
        <end position="12"/>
    </location>
</feature>
<keyword evidence="4" id="KW-1185">Reference proteome</keyword>
<protein>
    <submittedName>
        <fullName evidence="3">Similar to Saccharomyces cerevisiae YPL018W CTF19 Outer kinetochore protein, required for accurate mitotic chromosome segregation</fullName>
    </submittedName>
</protein>
<dbReference type="Proteomes" id="UP000196158">
    <property type="component" value="Unassembled WGS sequence"/>
</dbReference>
<evidence type="ECO:0000313" key="4">
    <source>
        <dbReference type="Proteomes" id="UP000196158"/>
    </source>
</evidence>
<feature type="region of interest" description="Disordered" evidence="2">
    <location>
        <begin position="1"/>
        <end position="30"/>
    </location>
</feature>
<gene>
    <name evidence="3" type="ORF">KASA_0O06919G</name>
</gene>
<dbReference type="OrthoDB" id="4036276at2759"/>
<accession>A0A1X7R3E0</accession>
<keyword evidence="1" id="KW-0175">Coiled coil</keyword>
<dbReference type="AlphaFoldDB" id="A0A1X7R3E0"/>
<evidence type="ECO:0000256" key="1">
    <source>
        <dbReference type="SAM" id="Coils"/>
    </source>
</evidence>
<name>A0A1X7R3E0_9SACH</name>
<dbReference type="STRING" id="1789683.A0A1X7R3E0"/>
<proteinExistence type="predicted"/>
<evidence type="ECO:0000256" key="2">
    <source>
        <dbReference type="SAM" id="MobiDB-lite"/>
    </source>
</evidence>
<feature type="compositionally biased region" description="Low complexity" evidence="2">
    <location>
        <begin position="14"/>
        <end position="26"/>
    </location>
</feature>
<reference evidence="3 4" key="1">
    <citation type="submission" date="2017-04" db="EMBL/GenBank/DDBJ databases">
        <authorList>
            <person name="Afonso C.L."/>
            <person name="Miller P.J."/>
            <person name="Scott M.A."/>
            <person name="Spackman E."/>
            <person name="Goraichik I."/>
            <person name="Dimitrov K.M."/>
            <person name="Suarez D.L."/>
            <person name="Swayne D.E."/>
        </authorList>
    </citation>
    <scope>NUCLEOTIDE SEQUENCE [LARGE SCALE GENOMIC DNA]</scope>
</reference>